<organism evidence="4">
    <name type="scientific">Pseudoalteromonas sp. SD03</name>
    <dbReference type="NCBI Taxonomy" id="3231719"/>
    <lineage>
        <taxon>Bacteria</taxon>
        <taxon>Pseudomonadati</taxon>
        <taxon>Pseudomonadota</taxon>
        <taxon>Gammaproteobacteria</taxon>
        <taxon>Alteromonadales</taxon>
        <taxon>Pseudoalteromonadaceae</taxon>
        <taxon>Pseudoalteromonas</taxon>
    </lineage>
</organism>
<dbReference type="InterPro" id="IPR012338">
    <property type="entry name" value="Beta-lactam/transpept-like"/>
</dbReference>
<proteinExistence type="predicted"/>
<name>A0AB39ALU8_9GAMM</name>
<evidence type="ECO:0000256" key="1">
    <source>
        <dbReference type="PROSITE-ProRule" id="PRU00339"/>
    </source>
</evidence>
<dbReference type="Gene3D" id="3.40.710.10">
    <property type="entry name" value="DD-peptidase/beta-lactamase superfamily"/>
    <property type="match status" value="1"/>
</dbReference>
<accession>A0AB39ALU8</accession>
<evidence type="ECO:0000313" key="4">
    <source>
        <dbReference type="EMBL" id="XDH86363.1"/>
    </source>
</evidence>
<dbReference type="Gene3D" id="1.25.40.10">
    <property type="entry name" value="Tetratricopeptide repeat domain"/>
    <property type="match status" value="1"/>
</dbReference>
<dbReference type="PANTHER" id="PTHR46825:SF9">
    <property type="entry name" value="BETA-LACTAMASE-RELATED DOMAIN-CONTAINING PROTEIN"/>
    <property type="match status" value="1"/>
</dbReference>
<feature type="chain" id="PRO_5044244046" evidence="2">
    <location>
        <begin position="27"/>
        <end position="484"/>
    </location>
</feature>
<evidence type="ECO:0000259" key="3">
    <source>
        <dbReference type="Pfam" id="PF00144"/>
    </source>
</evidence>
<dbReference type="InterPro" id="IPR011990">
    <property type="entry name" value="TPR-like_helical_dom_sf"/>
</dbReference>
<sequence length="484" mass="54526">MSHKTRVWLTQLLAMSVLFISTISLAANKATEIDSFIQGFHELKQFNGNVLVAKHGEVIFEKSYGYANFEWDIKNTSQTKFRIGSITKQFTALLILQLVQQNKIQLDAPLSTYLPGYRKDIGDKITIRQILNHTSGLSNYTHAKAFRDDYSRNPYSVDEFITLLCSDDLLFEPGTQFRYSNSGYFILGAVIEKVTQQTYQDVLQQNIFTPLNMHNSGYDSHEKLLKQRASGYNNNLDGYTNADYLDMSIPYAAGSLYSTARDLVKWDQALYTNKLINEELKKQMYTVSQQRNYAFGWEVNQLSAYKYGKPLTQVQHGGGIDGFNAFISRILEDQLLIVILNNTGGAPLTPMTKGLTNIVYGKSYEVATENVDSMLFQAIKSGGISELNKKYAELVSSGDTPRERSINYFGYELLEMKMIKEAIAVFKLNVQTNPDSANAHDSLAEAYLADGNIAKSLEFYQQTLELDPTSENASQAIKTLSSKL</sequence>
<keyword evidence="4" id="KW-0378">Hydrolase</keyword>
<gene>
    <name evidence="4" type="ORF">ABZP26_09650</name>
</gene>
<dbReference type="InterPro" id="IPR001466">
    <property type="entry name" value="Beta-lactam-related"/>
</dbReference>
<dbReference type="SUPFAM" id="SSF56601">
    <property type="entry name" value="beta-lactamase/transpeptidase-like"/>
    <property type="match status" value="1"/>
</dbReference>
<feature type="domain" description="Beta-lactamase-related" evidence="3">
    <location>
        <begin position="49"/>
        <end position="345"/>
    </location>
</feature>
<keyword evidence="2" id="KW-0732">Signal</keyword>
<feature type="signal peptide" evidence="2">
    <location>
        <begin position="1"/>
        <end position="26"/>
    </location>
</feature>
<dbReference type="SUPFAM" id="SSF48452">
    <property type="entry name" value="TPR-like"/>
    <property type="match status" value="1"/>
</dbReference>
<evidence type="ECO:0000256" key="2">
    <source>
        <dbReference type="SAM" id="SignalP"/>
    </source>
</evidence>
<dbReference type="RefSeq" id="WP_024602954.1">
    <property type="nucleotide sequence ID" value="NZ_CP162514.1"/>
</dbReference>
<reference evidence="4" key="1">
    <citation type="submission" date="2024-07" db="EMBL/GenBank/DDBJ databases">
        <authorList>
            <person name="Jiang Y."/>
            <person name="Qin Q."/>
        </authorList>
    </citation>
    <scope>NUCLEOTIDE SEQUENCE</scope>
    <source>
        <strain evidence="4">SD03</strain>
    </source>
</reference>
<dbReference type="InterPro" id="IPR050491">
    <property type="entry name" value="AmpC-like"/>
</dbReference>
<protein>
    <submittedName>
        <fullName evidence="4">Serine hydrolase</fullName>
    </submittedName>
</protein>
<dbReference type="PANTHER" id="PTHR46825">
    <property type="entry name" value="D-ALANYL-D-ALANINE-CARBOXYPEPTIDASE/ENDOPEPTIDASE AMPH"/>
    <property type="match status" value="1"/>
</dbReference>
<dbReference type="PROSITE" id="PS50005">
    <property type="entry name" value="TPR"/>
    <property type="match status" value="1"/>
</dbReference>
<keyword evidence="1" id="KW-0802">TPR repeat</keyword>
<dbReference type="InterPro" id="IPR019734">
    <property type="entry name" value="TPR_rpt"/>
</dbReference>
<dbReference type="SMART" id="SM00028">
    <property type="entry name" value="TPR"/>
    <property type="match status" value="2"/>
</dbReference>
<dbReference type="GO" id="GO:0016787">
    <property type="term" value="F:hydrolase activity"/>
    <property type="evidence" value="ECO:0007669"/>
    <property type="project" value="UniProtKB-KW"/>
</dbReference>
<feature type="repeat" description="TPR" evidence="1">
    <location>
        <begin position="437"/>
        <end position="470"/>
    </location>
</feature>
<dbReference type="Pfam" id="PF00144">
    <property type="entry name" value="Beta-lactamase"/>
    <property type="match status" value="1"/>
</dbReference>
<dbReference type="EMBL" id="CP162514">
    <property type="protein sequence ID" value="XDH86363.1"/>
    <property type="molecule type" value="Genomic_DNA"/>
</dbReference>
<dbReference type="AlphaFoldDB" id="A0AB39ALU8"/>